<evidence type="ECO:0000313" key="4">
    <source>
        <dbReference type="WBParaSite" id="GPUH_0002620201-mRNA-1"/>
    </source>
</evidence>
<evidence type="ECO:0000313" key="3">
    <source>
        <dbReference type="Proteomes" id="UP000271098"/>
    </source>
</evidence>
<dbReference type="EMBL" id="UYRT01109087">
    <property type="protein sequence ID" value="VDN45196.1"/>
    <property type="molecule type" value="Genomic_DNA"/>
</dbReference>
<accession>A0A183EYY1</accession>
<sequence length="121" mass="13569">MNLGSAHNIPHYKTLEDVIRGIKKAGLEYSNLIFGIDYTKSNKYQGERTFDGRNLHSISSKELNPYQQVIEIVGKTLSSFDADGVIPAYGFGDEESTDQRVFNLYDKNDLLAECNGFEGIL</sequence>
<reference evidence="4" key="1">
    <citation type="submission" date="2016-06" db="UniProtKB">
        <authorList>
            <consortium name="WormBaseParasite"/>
        </authorList>
    </citation>
    <scope>IDENTIFICATION</scope>
</reference>
<evidence type="ECO:0000259" key="1">
    <source>
        <dbReference type="Pfam" id="PF07002"/>
    </source>
</evidence>
<reference evidence="2 3" key="2">
    <citation type="submission" date="2018-11" db="EMBL/GenBank/DDBJ databases">
        <authorList>
            <consortium name="Pathogen Informatics"/>
        </authorList>
    </citation>
    <scope>NUCLEOTIDE SEQUENCE [LARGE SCALE GENOMIC DNA]</scope>
</reference>
<dbReference type="PANTHER" id="PTHR45751:SF11">
    <property type="entry name" value="COPINE FAMILY PROTEIN 2"/>
    <property type="match status" value="1"/>
</dbReference>
<proteinExistence type="predicted"/>
<dbReference type="Proteomes" id="UP000271098">
    <property type="component" value="Unassembled WGS sequence"/>
</dbReference>
<dbReference type="GO" id="GO:0016567">
    <property type="term" value="P:protein ubiquitination"/>
    <property type="evidence" value="ECO:0007669"/>
    <property type="project" value="TreeGrafter"/>
</dbReference>
<evidence type="ECO:0000313" key="2">
    <source>
        <dbReference type="EMBL" id="VDN45196.1"/>
    </source>
</evidence>
<dbReference type="Pfam" id="PF07002">
    <property type="entry name" value="Copine"/>
    <property type="match status" value="1"/>
</dbReference>
<organism evidence="4">
    <name type="scientific">Gongylonema pulchrum</name>
    <dbReference type="NCBI Taxonomy" id="637853"/>
    <lineage>
        <taxon>Eukaryota</taxon>
        <taxon>Metazoa</taxon>
        <taxon>Ecdysozoa</taxon>
        <taxon>Nematoda</taxon>
        <taxon>Chromadorea</taxon>
        <taxon>Rhabditida</taxon>
        <taxon>Spirurina</taxon>
        <taxon>Spiruromorpha</taxon>
        <taxon>Spiruroidea</taxon>
        <taxon>Gongylonematidae</taxon>
        <taxon>Gongylonema</taxon>
    </lineage>
</organism>
<keyword evidence="3" id="KW-1185">Reference proteome</keyword>
<feature type="domain" description="Copine C-terminal" evidence="1">
    <location>
        <begin position="55"/>
        <end position="121"/>
    </location>
</feature>
<protein>
    <submittedName>
        <fullName evidence="4">Copine domain-containing protein</fullName>
    </submittedName>
</protein>
<dbReference type="PANTHER" id="PTHR45751">
    <property type="entry name" value="COPINE FAMILY PROTEIN 1"/>
    <property type="match status" value="1"/>
</dbReference>
<dbReference type="InterPro" id="IPR052079">
    <property type="entry name" value="E3_ligase/Copine_domain"/>
</dbReference>
<name>A0A183EYY1_9BILA</name>
<gene>
    <name evidence="2" type="ORF">GPUH_LOCUS26172</name>
</gene>
<dbReference type="WBParaSite" id="GPUH_0002620201-mRNA-1">
    <property type="protein sequence ID" value="GPUH_0002620201-mRNA-1"/>
    <property type="gene ID" value="GPUH_0002620201"/>
</dbReference>
<dbReference type="OrthoDB" id="5855668at2759"/>
<dbReference type="GO" id="GO:0005634">
    <property type="term" value="C:nucleus"/>
    <property type="evidence" value="ECO:0007669"/>
    <property type="project" value="TreeGrafter"/>
</dbReference>
<dbReference type="GO" id="GO:0004842">
    <property type="term" value="F:ubiquitin-protein transferase activity"/>
    <property type="evidence" value="ECO:0007669"/>
    <property type="project" value="TreeGrafter"/>
</dbReference>
<dbReference type="AlphaFoldDB" id="A0A183EYY1"/>
<dbReference type="InterPro" id="IPR010734">
    <property type="entry name" value="Copine_C"/>
</dbReference>